<evidence type="ECO:0000259" key="10">
    <source>
        <dbReference type="PROSITE" id="PS50158"/>
    </source>
</evidence>
<dbReference type="SUPFAM" id="SSF57756">
    <property type="entry name" value="Retrovirus zinc finger-like domains"/>
    <property type="match status" value="1"/>
</dbReference>
<comment type="similarity">
    <text evidence="2 8">Belongs to the SLU7 family.</text>
</comment>
<dbReference type="GO" id="GO:0008270">
    <property type="term" value="F:zinc ion binding"/>
    <property type="evidence" value="ECO:0007669"/>
    <property type="project" value="UniProtKB-KW"/>
</dbReference>
<comment type="subunit">
    <text evidence="8">Associated with the spliceosome.</text>
</comment>
<reference evidence="11" key="1">
    <citation type="submission" date="2023-01" db="EMBL/GenBank/DDBJ databases">
        <title>The chitinases involved in constricting ring structure development in the nematode-trapping fungus Drechslerella dactyloides.</title>
        <authorList>
            <person name="Wang R."/>
            <person name="Zhang L."/>
            <person name="Tang P."/>
            <person name="Li S."/>
            <person name="Liang L."/>
        </authorList>
    </citation>
    <scope>NUCLEOTIDE SEQUENCE</scope>
    <source>
        <strain evidence="11">YMF1.00031</strain>
    </source>
</reference>
<feature type="compositionally biased region" description="Basic and acidic residues" evidence="9">
    <location>
        <begin position="53"/>
        <end position="64"/>
    </location>
</feature>
<dbReference type="PANTHER" id="PTHR12942">
    <property type="entry name" value="STEP II SPLICING FACTOR SLU7"/>
    <property type="match status" value="1"/>
</dbReference>
<keyword evidence="12" id="KW-1185">Reference proteome</keyword>
<dbReference type="AlphaFoldDB" id="A0AAD6J7P1"/>
<feature type="region of interest" description="Disordered" evidence="9">
    <location>
        <begin position="175"/>
        <end position="215"/>
    </location>
</feature>
<accession>A0AAD6J7P1</accession>
<protein>
    <recommendedName>
        <fullName evidence="8">Pre-mRNA-splicing factor SLU7</fullName>
    </recommendedName>
</protein>
<feature type="region of interest" description="Disordered" evidence="9">
    <location>
        <begin position="426"/>
        <end position="498"/>
    </location>
</feature>
<evidence type="ECO:0000256" key="4">
    <source>
        <dbReference type="ARBA" id="ARBA00022728"/>
    </source>
</evidence>
<evidence type="ECO:0000256" key="7">
    <source>
        <dbReference type="PROSITE-ProRule" id="PRU00047"/>
    </source>
</evidence>
<feature type="compositionally biased region" description="Polar residues" evidence="9">
    <location>
        <begin position="202"/>
        <end position="215"/>
    </location>
</feature>
<dbReference type="PROSITE" id="PS50158">
    <property type="entry name" value="ZF_CCHC"/>
    <property type="match status" value="1"/>
</dbReference>
<keyword evidence="5 8" id="KW-0508">mRNA splicing</keyword>
<evidence type="ECO:0000313" key="11">
    <source>
        <dbReference type="EMBL" id="KAJ6264136.1"/>
    </source>
</evidence>
<evidence type="ECO:0000256" key="8">
    <source>
        <dbReference type="RuleBase" id="RU367071"/>
    </source>
</evidence>
<keyword evidence="3 8" id="KW-0507">mRNA processing</keyword>
<dbReference type="Proteomes" id="UP001221413">
    <property type="component" value="Unassembled WGS sequence"/>
</dbReference>
<name>A0AAD6J7P1_DREDA</name>
<feature type="domain" description="CCHC-type" evidence="10">
    <location>
        <begin position="97"/>
        <end position="110"/>
    </location>
</feature>
<keyword evidence="6 8" id="KW-0539">Nucleus</keyword>
<dbReference type="InterPro" id="IPR001878">
    <property type="entry name" value="Znf_CCHC"/>
</dbReference>
<dbReference type="GO" id="GO:0000398">
    <property type="term" value="P:mRNA splicing, via spliceosome"/>
    <property type="evidence" value="ECO:0007669"/>
    <property type="project" value="UniProtKB-UniRule"/>
</dbReference>
<comment type="function">
    <text evidence="8">Involved in pre-mRNA splicing.</text>
</comment>
<feature type="region of interest" description="Disordered" evidence="9">
    <location>
        <begin position="534"/>
        <end position="587"/>
    </location>
</feature>
<feature type="region of interest" description="Disordered" evidence="9">
    <location>
        <begin position="1"/>
        <end position="28"/>
    </location>
</feature>
<dbReference type="GO" id="GO:0005681">
    <property type="term" value="C:spliceosomal complex"/>
    <property type="evidence" value="ECO:0007669"/>
    <property type="project" value="UniProtKB-UniRule"/>
</dbReference>
<dbReference type="Pfam" id="PF11708">
    <property type="entry name" value="Slu7"/>
    <property type="match status" value="1"/>
</dbReference>
<dbReference type="PANTHER" id="PTHR12942:SF2">
    <property type="entry name" value="PRE-MRNA-SPLICING FACTOR SLU7"/>
    <property type="match status" value="1"/>
</dbReference>
<dbReference type="EMBL" id="JAQGDS010000001">
    <property type="protein sequence ID" value="KAJ6264136.1"/>
    <property type="molecule type" value="Genomic_DNA"/>
</dbReference>
<evidence type="ECO:0000256" key="9">
    <source>
        <dbReference type="SAM" id="MobiDB-lite"/>
    </source>
</evidence>
<gene>
    <name evidence="11" type="ORF">Dda_0278</name>
</gene>
<evidence type="ECO:0000256" key="1">
    <source>
        <dbReference type="ARBA" id="ARBA00004123"/>
    </source>
</evidence>
<feature type="region of interest" description="Disordered" evidence="9">
    <location>
        <begin position="53"/>
        <end position="73"/>
    </location>
</feature>
<dbReference type="GO" id="GO:0030628">
    <property type="term" value="F:pre-mRNA 3'-splice site binding"/>
    <property type="evidence" value="ECO:0007669"/>
    <property type="project" value="UniProtKB-UniRule"/>
</dbReference>
<keyword evidence="7" id="KW-0479">Metal-binding</keyword>
<evidence type="ECO:0000313" key="12">
    <source>
        <dbReference type="Proteomes" id="UP001221413"/>
    </source>
</evidence>
<dbReference type="InterPro" id="IPR021715">
    <property type="entry name" value="Slu7_dom"/>
</dbReference>
<keyword evidence="4 8" id="KW-0747">Spliceosome</keyword>
<keyword evidence="7" id="KW-0863">Zinc-finger</keyword>
<feature type="compositionally biased region" description="Basic and acidic residues" evidence="9">
    <location>
        <begin position="426"/>
        <end position="469"/>
    </location>
</feature>
<dbReference type="InterPro" id="IPR039974">
    <property type="entry name" value="Splicing_factor_SLU7"/>
</dbReference>
<evidence type="ECO:0000256" key="3">
    <source>
        <dbReference type="ARBA" id="ARBA00022664"/>
    </source>
</evidence>
<sequence>MSRRHAPSAPLKAAPKGDTNQKGASGYKNEYIPNFISKKPFWLGDKDEREGATDYLAHQRKDPDNDTSDLLTGGDGWYNRSKTSLAPAATKFRKGACENCGGMGHAKRDCLQRIRSKGAKFTGRDIAQDEKSQSVSLGWDGKRDRWNGYDPREHDALIEEHARMEELRAQHKAIEGQASKSLTAGEDDGEDGADKYAEESNMPGQTYDSSSRVTTRNLRIREDTAKYLLNLDLDSAKYDPKTRTMVDGGALSDQAAKLVAEEGFLRSSGDAAEFEKAQKLAWESREKGVPSSSGTATKMHLQANPTEGEILRRKLESQKVDETSQKRNALLARYGGAEHLHAPPPVAAIAESEHYTEYSESGDMTKGRTAAVARSKYPEDVYINNHTSVWGSWWQSFRWGYACCHSFVKNSYCTGEEGIKGMEEAEKMRTGGDLEEQEKKQIAWRKERQEAAADAKKDEEQETRERREKEEEELIEDKKRKREQLNAGVTEEELEQHRKRRLLADDPMANYVDSATALRHFYDFYIHILDTMPRQRGGARPSARPAPRPAAQQQQTRPASTAAVPAQAQPHAAQPPAAAAQGQSQSPGLFGQMASTAAGVAVGSTVGHVLGAGLTGMFGGSSGTEAAQAPTAAAAPTTNAYGDVTRGNCDADAKAFSSCLEATGNDMSACNYYFDQLKACQAMFKQYSQQ</sequence>
<evidence type="ECO:0000256" key="5">
    <source>
        <dbReference type="ARBA" id="ARBA00023187"/>
    </source>
</evidence>
<evidence type="ECO:0000256" key="6">
    <source>
        <dbReference type="ARBA" id="ARBA00023242"/>
    </source>
</evidence>
<keyword evidence="7" id="KW-0862">Zinc</keyword>
<comment type="subcellular location">
    <subcellularLocation>
        <location evidence="1 8">Nucleus</location>
    </subcellularLocation>
</comment>
<evidence type="ECO:0000256" key="2">
    <source>
        <dbReference type="ARBA" id="ARBA00007203"/>
    </source>
</evidence>
<feature type="region of interest" description="Disordered" evidence="9">
    <location>
        <begin position="283"/>
        <end position="310"/>
    </location>
</feature>
<feature type="compositionally biased region" description="Low complexity" evidence="9">
    <location>
        <begin position="534"/>
        <end position="581"/>
    </location>
</feature>
<comment type="caution">
    <text evidence="11">The sequence shown here is derived from an EMBL/GenBank/DDBJ whole genome shotgun (WGS) entry which is preliminary data.</text>
</comment>
<dbReference type="InterPro" id="IPR036875">
    <property type="entry name" value="Znf_CCHC_sf"/>
</dbReference>
<proteinExistence type="inferred from homology"/>
<organism evidence="11 12">
    <name type="scientific">Drechslerella dactyloides</name>
    <name type="common">Nematode-trapping fungus</name>
    <name type="synonym">Arthrobotrys dactyloides</name>
    <dbReference type="NCBI Taxonomy" id="74499"/>
    <lineage>
        <taxon>Eukaryota</taxon>
        <taxon>Fungi</taxon>
        <taxon>Dikarya</taxon>
        <taxon>Ascomycota</taxon>
        <taxon>Pezizomycotina</taxon>
        <taxon>Orbiliomycetes</taxon>
        <taxon>Orbiliales</taxon>
        <taxon>Orbiliaceae</taxon>
        <taxon>Drechslerella</taxon>
    </lineage>
</organism>